<dbReference type="PROSITE" id="PS50157">
    <property type="entry name" value="ZINC_FINGER_C2H2_2"/>
    <property type="match status" value="1"/>
</dbReference>
<keyword evidence="1" id="KW-0863">Zinc-finger</keyword>
<accession>A0ABM1T2S9</accession>
<evidence type="ECO:0000313" key="4">
    <source>
        <dbReference type="RefSeq" id="XP_022250185.1"/>
    </source>
</evidence>
<keyword evidence="3" id="KW-1185">Reference proteome</keyword>
<dbReference type="Proteomes" id="UP000694941">
    <property type="component" value="Unplaced"/>
</dbReference>
<dbReference type="Gene3D" id="3.30.160.60">
    <property type="entry name" value="Classic Zinc Finger"/>
    <property type="match status" value="1"/>
</dbReference>
<keyword evidence="1" id="KW-0862">Zinc</keyword>
<reference evidence="4" key="1">
    <citation type="submission" date="2025-08" db="UniProtKB">
        <authorList>
            <consortium name="RefSeq"/>
        </authorList>
    </citation>
    <scope>IDENTIFICATION</scope>
    <source>
        <tissue evidence="4">Muscle</tissue>
    </source>
</reference>
<sequence length="148" mass="17209">MTELTMNALTVTATFHTKETCGTTRNMFVNTECLKVEGHQHDIKEMEMMTANANSSHFSFLEQTVGTGLSCPGEQWVPVDYLKTSGTKIGNIFVCDTCNKVFKTKDLLRQHREFHEHTVHECSFCHSTFLYRRNLQYHMKRLCKYRAF</sequence>
<dbReference type="SMART" id="SM00355">
    <property type="entry name" value="ZnF_C2H2"/>
    <property type="match status" value="2"/>
</dbReference>
<evidence type="ECO:0000256" key="1">
    <source>
        <dbReference type="PROSITE-ProRule" id="PRU00042"/>
    </source>
</evidence>
<dbReference type="GeneID" id="111087535"/>
<proteinExistence type="predicted"/>
<gene>
    <name evidence="4" type="primary">LOC111087535</name>
</gene>
<protein>
    <submittedName>
        <fullName evidence="4">Uncharacterized protein LOC111087535 isoform X1</fullName>
    </submittedName>
</protein>
<evidence type="ECO:0000313" key="3">
    <source>
        <dbReference type="Proteomes" id="UP000694941"/>
    </source>
</evidence>
<dbReference type="InterPro" id="IPR013087">
    <property type="entry name" value="Znf_C2H2_type"/>
</dbReference>
<dbReference type="SUPFAM" id="SSF57667">
    <property type="entry name" value="beta-beta-alpha zinc fingers"/>
    <property type="match status" value="1"/>
</dbReference>
<dbReference type="InterPro" id="IPR036236">
    <property type="entry name" value="Znf_C2H2_sf"/>
</dbReference>
<keyword evidence="1" id="KW-0479">Metal-binding</keyword>
<organism evidence="3 4">
    <name type="scientific">Limulus polyphemus</name>
    <name type="common">Atlantic horseshoe crab</name>
    <dbReference type="NCBI Taxonomy" id="6850"/>
    <lineage>
        <taxon>Eukaryota</taxon>
        <taxon>Metazoa</taxon>
        <taxon>Ecdysozoa</taxon>
        <taxon>Arthropoda</taxon>
        <taxon>Chelicerata</taxon>
        <taxon>Merostomata</taxon>
        <taxon>Xiphosura</taxon>
        <taxon>Limulidae</taxon>
        <taxon>Limulus</taxon>
    </lineage>
</organism>
<feature type="domain" description="C2H2-type" evidence="2">
    <location>
        <begin position="93"/>
        <end position="115"/>
    </location>
</feature>
<evidence type="ECO:0000259" key="2">
    <source>
        <dbReference type="PROSITE" id="PS50157"/>
    </source>
</evidence>
<dbReference type="RefSeq" id="XP_022250185.1">
    <property type="nucleotide sequence ID" value="XM_022394477.1"/>
</dbReference>
<dbReference type="Pfam" id="PF00096">
    <property type="entry name" value="zf-C2H2"/>
    <property type="match status" value="1"/>
</dbReference>
<name>A0ABM1T2S9_LIMPO</name>